<dbReference type="Proteomes" id="UP000275078">
    <property type="component" value="Unassembled WGS sequence"/>
</dbReference>
<sequence>MSAPTTKAVYLGATNWEEWSAYVQFLLVKEDLLWVIDEVKTKPVNIANAPNAMLPPAAKFRLGKKLDDASWADYVYLWTRANKAAIQTIVAHCDSSRREVVKALVKKTDDLSIDARASVIWEDLKTKYSHGDEIRYLEILTNLNGLHQKEYASREEAQKHADRVNRLVDQLMLIEVDNEQLRLLYYLYSIQSDPQVCQAAINLATTPDMTLDTSVRSIVNQCGHATTASATTKLLRAGKGDSGRGKRKRDSNTGGSGNGAPKCSHCSKRHKSEECWKKFPHLLPDRYRKKDNGDKTEDSGRKRLKGKVQEDTQ</sequence>
<accession>A0A3N4HX36</accession>
<feature type="region of interest" description="Disordered" evidence="1">
    <location>
        <begin position="285"/>
        <end position="313"/>
    </location>
</feature>
<name>A0A3N4HX36_ASCIM</name>
<evidence type="ECO:0000313" key="2">
    <source>
        <dbReference type="EMBL" id="RPA78422.1"/>
    </source>
</evidence>
<dbReference type="AlphaFoldDB" id="A0A3N4HX36"/>
<gene>
    <name evidence="2" type="ORF">BJ508DRAFT_329359</name>
</gene>
<dbReference type="EMBL" id="ML119712">
    <property type="protein sequence ID" value="RPA78422.1"/>
    <property type="molecule type" value="Genomic_DNA"/>
</dbReference>
<evidence type="ECO:0000313" key="3">
    <source>
        <dbReference type="Proteomes" id="UP000275078"/>
    </source>
</evidence>
<protein>
    <recommendedName>
        <fullName evidence="4">DUF4219 domain-containing protein</fullName>
    </recommendedName>
</protein>
<reference evidence="2 3" key="1">
    <citation type="journal article" date="2018" name="Nat. Ecol. Evol.">
        <title>Pezizomycetes genomes reveal the molecular basis of ectomycorrhizal truffle lifestyle.</title>
        <authorList>
            <person name="Murat C."/>
            <person name="Payen T."/>
            <person name="Noel B."/>
            <person name="Kuo A."/>
            <person name="Morin E."/>
            <person name="Chen J."/>
            <person name="Kohler A."/>
            <person name="Krizsan K."/>
            <person name="Balestrini R."/>
            <person name="Da Silva C."/>
            <person name="Montanini B."/>
            <person name="Hainaut M."/>
            <person name="Levati E."/>
            <person name="Barry K.W."/>
            <person name="Belfiori B."/>
            <person name="Cichocki N."/>
            <person name="Clum A."/>
            <person name="Dockter R.B."/>
            <person name="Fauchery L."/>
            <person name="Guy J."/>
            <person name="Iotti M."/>
            <person name="Le Tacon F."/>
            <person name="Lindquist E.A."/>
            <person name="Lipzen A."/>
            <person name="Malagnac F."/>
            <person name="Mello A."/>
            <person name="Molinier V."/>
            <person name="Miyauchi S."/>
            <person name="Poulain J."/>
            <person name="Riccioni C."/>
            <person name="Rubini A."/>
            <person name="Sitrit Y."/>
            <person name="Splivallo R."/>
            <person name="Traeger S."/>
            <person name="Wang M."/>
            <person name="Zifcakova L."/>
            <person name="Wipf D."/>
            <person name="Zambonelli A."/>
            <person name="Paolocci F."/>
            <person name="Nowrousian M."/>
            <person name="Ottonello S."/>
            <person name="Baldrian P."/>
            <person name="Spatafora J.W."/>
            <person name="Henrissat B."/>
            <person name="Nagy L.G."/>
            <person name="Aury J.M."/>
            <person name="Wincker P."/>
            <person name="Grigoriev I.V."/>
            <person name="Bonfante P."/>
            <person name="Martin F.M."/>
        </authorList>
    </citation>
    <scope>NUCLEOTIDE SEQUENCE [LARGE SCALE GENOMIC DNA]</scope>
    <source>
        <strain evidence="2 3">RN42</strain>
    </source>
</reference>
<proteinExistence type="predicted"/>
<feature type="region of interest" description="Disordered" evidence="1">
    <location>
        <begin position="233"/>
        <end position="272"/>
    </location>
</feature>
<organism evidence="2 3">
    <name type="scientific">Ascobolus immersus RN42</name>
    <dbReference type="NCBI Taxonomy" id="1160509"/>
    <lineage>
        <taxon>Eukaryota</taxon>
        <taxon>Fungi</taxon>
        <taxon>Dikarya</taxon>
        <taxon>Ascomycota</taxon>
        <taxon>Pezizomycotina</taxon>
        <taxon>Pezizomycetes</taxon>
        <taxon>Pezizales</taxon>
        <taxon>Ascobolaceae</taxon>
        <taxon>Ascobolus</taxon>
    </lineage>
</organism>
<evidence type="ECO:0000256" key="1">
    <source>
        <dbReference type="SAM" id="MobiDB-lite"/>
    </source>
</evidence>
<evidence type="ECO:0008006" key="4">
    <source>
        <dbReference type="Google" id="ProtNLM"/>
    </source>
</evidence>
<keyword evidence="3" id="KW-1185">Reference proteome</keyword>